<dbReference type="GO" id="GO:0031419">
    <property type="term" value="F:cobalamin binding"/>
    <property type="evidence" value="ECO:0007669"/>
    <property type="project" value="InterPro"/>
</dbReference>
<proteinExistence type="predicted"/>
<dbReference type="Gene3D" id="3.80.30.20">
    <property type="entry name" value="tm_1862 like domain"/>
    <property type="match status" value="1"/>
</dbReference>
<dbReference type="PANTHER" id="PTHR43409:SF7">
    <property type="entry name" value="BLL1977 PROTEIN"/>
    <property type="match status" value="1"/>
</dbReference>
<reference evidence="10 11" key="1">
    <citation type="submission" date="2014-01" db="EMBL/GenBank/DDBJ databases">
        <title>Genome sequencing of Thermococcus guaymasensis.</title>
        <authorList>
            <person name="Zhang X."/>
            <person name="Alvare G."/>
            <person name="Fristensky B."/>
            <person name="Chen L."/>
            <person name="Suen T."/>
            <person name="Chen Q."/>
            <person name="Ma K."/>
        </authorList>
    </citation>
    <scope>NUCLEOTIDE SEQUENCE [LARGE SCALE GENOMIC DNA]</scope>
    <source>
        <strain evidence="10 11">DSM 11113</strain>
    </source>
</reference>
<evidence type="ECO:0000256" key="5">
    <source>
        <dbReference type="ARBA" id="ARBA00022723"/>
    </source>
</evidence>
<protein>
    <submittedName>
        <fullName evidence="10">Radical SAM protein</fullName>
    </submittedName>
</protein>
<keyword evidence="3" id="KW-0808">Transferase</keyword>
<dbReference type="RefSeq" id="WP_062369928.1">
    <property type="nucleotide sequence ID" value="NZ_CP007140.1"/>
</dbReference>
<dbReference type="SUPFAM" id="SSF102114">
    <property type="entry name" value="Radical SAM enzymes"/>
    <property type="match status" value="1"/>
</dbReference>
<dbReference type="SFLD" id="SFLDG01082">
    <property type="entry name" value="B12-binding_domain_containing"/>
    <property type="match status" value="1"/>
</dbReference>
<dbReference type="InterPro" id="IPR006638">
    <property type="entry name" value="Elp3/MiaA/NifB-like_rSAM"/>
</dbReference>
<dbReference type="Gene3D" id="3.40.50.280">
    <property type="entry name" value="Cobalamin-binding domain"/>
    <property type="match status" value="1"/>
</dbReference>
<dbReference type="GO" id="GO:0046872">
    <property type="term" value="F:metal ion binding"/>
    <property type="evidence" value="ECO:0007669"/>
    <property type="project" value="UniProtKB-KW"/>
</dbReference>
<keyword evidence="2" id="KW-0489">Methyltransferase</keyword>
<dbReference type="KEGG" id="tgy:X802_00110"/>
<evidence type="ECO:0000256" key="4">
    <source>
        <dbReference type="ARBA" id="ARBA00022691"/>
    </source>
</evidence>
<dbReference type="InterPro" id="IPR058240">
    <property type="entry name" value="rSAM_sf"/>
</dbReference>
<name>A0A0X1KHP5_9EURY</name>
<accession>A0A0X1KHP5</accession>
<evidence type="ECO:0000256" key="2">
    <source>
        <dbReference type="ARBA" id="ARBA00022603"/>
    </source>
</evidence>
<dbReference type="STRING" id="1432656.X802_00110"/>
<evidence type="ECO:0000259" key="8">
    <source>
        <dbReference type="PROSITE" id="PS51332"/>
    </source>
</evidence>
<dbReference type="InterPro" id="IPR051198">
    <property type="entry name" value="BchE-like"/>
</dbReference>
<dbReference type="PANTHER" id="PTHR43409">
    <property type="entry name" value="ANAEROBIC MAGNESIUM-PROTOPORPHYRIN IX MONOMETHYL ESTER CYCLASE-RELATED"/>
    <property type="match status" value="1"/>
</dbReference>
<keyword evidence="5" id="KW-0479">Metal-binding</keyword>
<evidence type="ECO:0000259" key="9">
    <source>
        <dbReference type="PROSITE" id="PS51918"/>
    </source>
</evidence>
<organism evidence="10 11">
    <name type="scientific">Thermococcus guaymasensis DSM 11113</name>
    <dbReference type="NCBI Taxonomy" id="1432656"/>
    <lineage>
        <taxon>Archaea</taxon>
        <taxon>Methanobacteriati</taxon>
        <taxon>Methanobacteriota</taxon>
        <taxon>Thermococci</taxon>
        <taxon>Thermococcales</taxon>
        <taxon>Thermococcaceae</taxon>
        <taxon>Thermococcus</taxon>
    </lineage>
</organism>
<feature type="domain" description="B12-binding" evidence="8">
    <location>
        <begin position="10"/>
        <end position="142"/>
    </location>
</feature>
<dbReference type="GeneID" id="27134068"/>
<gene>
    <name evidence="10" type="ORF">X802_00110</name>
</gene>
<dbReference type="SMART" id="SM00729">
    <property type="entry name" value="Elp3"/>
    <property type="match status" value="1"/>
</dbReference>
<dbReference type="GO" id="GO:0003824">
    <property type="term" value="F:catalytic activity"/>
    <property type="evidence" value="ECO:0007669"/>
    <property type="project" value="InterPro"/>
</dbReference>
<dbReference type="SFLD" id="SFLDG01123">
    <property type="entry name" value="methyltransferase_(Class_B)"/>
    <property type="match status" value="1"/>
</dbReference>
<comment type="cofactor">
    <cofactor evidence="1">
        <name>[4Fe-4S] cluster</name>
        <dbReference type="ChEBI" id="CHEBI:49883"/>
    </cofactor>
</comment>
<dbReference type="Pfam" id="PF04055">
    <property type="entry name" value="Radical_SAM"/>
    <property type="match status" value="1"/>
</dbReference>
<keyword evidence="7" id="KW-0411">Iron-sulfur</keyword>
<evidence type="ECO:0000256" key="7">
    <source>
        <dbReference type="ARBA" id="ARBA00023014"/>
    </source>
</evidence>
<dbReference type="SUPFAM" id="SSF52242">
    <property type="entry name" value="Cobalamin (vitamin B12)-binding domain"/>
    <property type="match status" value="1"/>
</dbReference>
<dbReference type="EMBL" id="CP007140">
    <property type="protein sequence ID" value="AJC70772.1"/>
    <property type="molecule type" value="Genomic_DNA"/>
</dbReference>
<dbReference type="InterPro" id="IPR034466">
    <property type="entry name" value="Methyltransferase_Class_B"/>
</dbReference>
<evidence type="ECO:0000256" key="1">
    <source>
        <dbReference type="ARBA" id="ARBA00001966"/>
    </source>
</evidence>
<dbReference type="PATRIC" id="fig|1432656.3.peg.22"/>
<dbReference type="PROSITE" id="PS51332">
    <property type="entry name" value="B12_BINDING"/>
    <property type="match status" value="1"/>
</dbReference>
<evidence type="ECO:0000256" key="3">
    <source>
        <dbReference type="ARBA" id="ARBA00022679"/>
    </source>
</evidence>
<sequence length="462" mass="52129">MRILLVSPPTISAIKAIIGTTGPPLGLAYLASMVRDEHDVKIVDSLAEDYTYRDVERIIKKYDPDVVGITSTTSMMPDACIVAKIAKMHNENVKVVMGGPHVTFVPERTFKECPYIDFIVRGEGEITFKELIDALEKGKDTSKILGLSINMDGKVKNNPPRPLIKDVDTIPIPSYDLLPMDKYKADGVRFGTVMTSRGCPFDCVFCSSSLQFGKRWRGHSDSRVIEELRILHDEYKIREIEFLDDTFTLNRPRAIRIAKRIREEGLDISWSASSRVDLFTDEVAKAMKAGGCHTVYFGIESGSQRTLDFIGKRITPEQAVAAVRKAKKHGLNALGSFVIGFPEETRGDIEKTIKFSKKVGVNFAQFTIATPYPGTRLWSYALSKNLILTFNWRKYTTLDPVMKLKNFTSEQIKRMLQKAYLSFYLRPSYLIKDIISRKGFIFKRAIPRAIDLLREGLLSGTS</sequence>
<keyword evidence="6" id="KW-0408">Iron</keyword>
<dbReference type="CDD" id="cd02068">
    <property type="entry name" value="radical_SAM_B12_BD"/>
    <property type="match status" value="1"/>
</dbReference>
<dbReference type="CDD" id="cd01335">
    <property type="entry name" value="Radical_SAM"/>
    <property type="match status" value="1"/>
</dbReference>
<dbReference type="AlphaFoldDB" id="A0A0X1KHP5"/>
<keyword evidence="4" id="KW-0949">S-adenosyl-L-methionine</keyword>
<dbReference type="SFLD" id="SFLDS00029">
    <property type="entry name" value="Radical_SAM"/>
    <property type="match status" value="1"/>
</dbReference>
<dbReference type="InterPro" id="IPR023404">
    <property type="entry name" value="rSAM_horseshoe"/>
</dbReference>
<dbReference type="OrthoDB" id="2305at2157"/>
<dbReference type="PROSITE" id="PS51918">
    <property type="entry name" value="RADICAL_SAM"/>
    <property type="match status" value="1"/>
</dbReference>
<feature type="domain" description="Radical SAM core" evidence="9">
    <location>
        <begin position="185"/>
        <end position="399"/>
    </location>
</feature>
<keyword evidence="11" id="KW-1185">Reference proteome</keyword>
<dbReference type="InterPro" id="IPR036724">
    <property type="entry name" value="Cobalamin-bd_sf"/>
</dbReference>
<evidence type="ECO:0000313" key="10">
    <source>
        <dbReference type="EMBL" id="AJC70772.1"/>
    </source>
</evidence>
<dbReference type="Pfam" id="PF02310">
    <property type="entry name" value="B12-binding"/>
    <property type="match status" value="1"/>
</dbReference>
<dbReference type="GO" id="GO:0051539">
    <property type="term" value="F:4 iron, 4 sulfur cluster binding"/>
    <property type="evidence" value="ECO:0007669"/>
    <property type="project" value="UniProtKB-KW"/>
</dbReference>
<evidence type="ECO:0000256" key="6">
    <source>
        <dbReference type="ARBA" id="ARBA00023004"/>
    </source>
</evidence>
<evidence type="ECO:0000313" key="11">
    <source>
        <dbReference type="Proteomes" id="UP000062043"/>
    </source>
</evidence>
<dbReference type="Proteomes" id="UP000062043">
    <property type="component" value="Chromosome"/>
</dbReference>
<dbReference type="InterPro" id="IPR007197">
    <property type="entry name" value="rSAM"/>
</dbReference>
<dbReference type="InterPro" id="IPR006158">
    <property type="entry name" value="Cobalamin-bd"/>
</dbReference>